<dbReference type="InterPro" id="IPR051675">
    <property type="entry name" value="Endo/Exo/Phosphatase_dom_1"/>
</dbReference>
<dbReference type="eggNOG" id="COG1555">
    <property type="taxonomic scope" value="Bacteria"/>
</dbReference>
<dbReference type="Proteomes" id="UP000002221">
    <property type="component" value="Chromosome"/>
</dbReference>
<gene>
    <name evidence="2" type="ordered locus">Rmar_1174</name>
</gene>
<proteinExistence type="predicted"/>
<dbReference type="AlphaFoldDB" id="D0MHV6"/>
<evidence type="ECO:0000256" key="1">
    <source>
        <dbReference type="SAM" id="SignalP"/>
    </source>
</evidence>
<keyword evidence="1" id="KW-0732">Signal</keyword>
<dbReference type="HOGENOM" id="CLU_024854_0_0_10"/>
<evidence type="ECO:0008006" key="4">
    <source>
        <dbReference type="Google" id="ProtNLM"/>
    </source>
</evidence>
<dbReference type="GO" id="GO:0015627">
    <property type="term" value="C:type II protein secretion system complex"/>
    <property type="evidence" value="ECO:0007669"/>
    <property type="project" value="TreeGrafter"/>
</dbReference>
<accession>D0MHV6</accession>
<feature type="signal peptide" evidence="1">
    <location>
        <begin position="1"/>
        <end position="16"/>
    </location>
</feature>
<protein>
    <recommendedName>
        <fullName evidence="4">Helix-hairpin-helix domain-containing protein</fullName>
    </recommendedName>
</protein>
<dbReference type="SUPFAM" id="SSF81585">
    <property type="entry name" value="PsbU/PolX domain-like"/>
    <property type="match status" value="1"/>
</dbReference>
<dbReference type="OrthoDB" id="9766750at2"/>
<dbReference type="Gene3D" id="1.10.150.320">
    <property type="entry name" value="Photosystem II 12 kDa extrinsic protein"/>
    <property type="match status" value="1"/>
</dbReference>
<reference evidence="2 3" key="1">
    <citation type="journal article" date="2009" name="Stand. Genomic Sci.">
        <title>Complete genome sequence of Rhodothermus marinus type strain (R-10).</title>
        <authorList>
            <person name="Nolan M."/>
            <person name="Tindall B.J."/>
            <person name="Pomrenke H."/>
            <person name="Lapidus A."/>
            <person name="Copeland A."/>
            <person name="Glavina Del Rio T."/>
            <person name="Lucas S."/>
            <person name="Chen F."/>
            <person name="Tice H."/>
            <person name="Cheng J.F."/>
            <person name="Saunders E."/>
            <person name="Han C."/>
            <person name="Bruce D."/>
            <person name="Goodwin L."/>
            <person name="Chain P."/>
            <person name="Pitluck S."/>
            <person name="Ovchinikova G."/>
            <person name="Pati A."/>
            <person name="Ivanova N."/>
            <person name="Mavromatis K."/>
            <person name="Chen A."/>
            <person name="Palaniappan K."/>
            <person name="Land M."/>
            <person name="Hauser L."/>
            <person name="Chang Y.J."/>
            <person name="Jeffries C.D."/>
            <person name="Brettin T."/>
            <person name="Goker M."/>
            <person name="Bristow J."/>
            <person name="Eisen J.A."/>
            <person name="Markowitz V."/>
            <person name="Hugenholtz P."/>
            <person name="Kyrpides N.C."/>
            <person name="Klenk H.P."/>
            <person name="Detter J.C."/>
        </authorList>
    </citation>
    <scope>NUCLEOTIDE SEQUENCE [LARGE SCALE GENOMIC DNA]</scope>
    <source>
        <strain evidence="3">ATCC 43812 / DSM 4252 / R-10</strain>
    </source>
</reference>
<organism evidence="2 3">
    <name type="scientific">Rhodothermus marinus (strain ATCC 43812 / DSM 4252 / R-10)</name>
    <name type="common">Rhodothermus obamensis</name>
    <dbReference type="NCBI Taxonomy" id="518766"/>
    <lineage>
        <taxon>Bacteria</taxon>
        <taxon>Pseudomonadati</taxon>
        <taxon>Rhodothermota</taxon>
        <taxon>Rhodothermia</taxon>
        <taxon>Rhodothermales</taxon>
        <taxon>Rhodothermaceae</taxon>
        <taxon>Rhodothermus</taxon>
    </lineage>
</organism>
<dbReference type="KEGG" id="rmr:Rmar_1174"/>
<evidence type="ECO:0000313" key="2">
    <source>
        <dbReference type="EMBL" id="ACY48064.1"/>
    </source>
</evidence>
<dbReference type="RefSeq" id="WP_012843676.1">
    <property type="nucleotide sequence ID" value="NC_013501.1"/>
</dbReference>
<feature type="chain" id="PRO_5003010960" description="Helix-hairpin-helix domain-containing protein" evidence="1">
    <location>
        <begin position="17"/>
        <end position="658"/>
    </location>
</feature>
<dbReference type="PANTHER" id="PTHR21180:SF32">
    <property type="entry name" value="ENDONUCLEASE_EXONUCLEASE_PHOSPHATASE FAMILY DOMAIN-CONTAINING PROTEIN 1"/>
    <property type="match status" value="1"/>
</dbReference>
<dbReference type="GO" id="GO:0015628">
    <property type="term" value="P:protein secretion by the type II secretion system"/>
    <property type="evidence" value="ECO:0007669"/>
    <property type="project" value="TreeGrafter"/>
</dbReference>
<keyword evidence="3" id="KW-1185">Reference proteome</keyword>
<dbReference type="PANTHER" id="PTHR21180">
    <property type="entry name" value="ENDONUCLEASE/EXONUCLEASE/PHOSPHATASE FAMILY DOMAIN-CONTAINING PROTEIN 1"/>
    <property type="match status" value="1"/>
</dbReference>
<dbReference type="Pfam" id="PF12836">
    <property type="entry name" value="HHH_3"/>
    <property type="match status" value="1"/>
</dbReference>
<sequence length="658" mass="73543">MRLLGILLLVATPAFARQVVPDTLPPASPIEASLEGLTLDPEALEELAAWLDERLQDPLDLNTAPVGELARLPGLSPLLARRIAAYRRHRPLTEVDELLRVEGFTPELLARIRPFVTVRPVRSPVRPSGYMLQRVDYFPEQADARYPGPPLRLQTRLRLRYGRLEAALTLESDPGEPFRWDPATHTYGFDHQAGFVAWRGSGWLQQLIVGDFSARFGAGLTLWSMPAIDSYHAAADAPLRQGSGLMPYSGTDEVRYFRGLALTLAPAPALRLALFGSRRWLDARLDTLEATLQAGVVSLPASGLHRTEAERSRKGVLRSDVLGGALSFEHARGQLGLVGYTTRFGHPLQPGDALYNRHAWRGRTACALGVFGQLLLGRALLSAEVGGTLGRPFGLVAALSGPVGRFARATLAVRHLPTRFVSLHGDPFDTRSGTPTGETGGYVGLELTPAPDWQLLAAVDQYRLPWPRYGQFWPTTGRTHWLRLTMRPRPWLETYLQVRHDRAEQRTEAPGPGAALLEATAPERYLSLRWHGTYAFSSTLRLEARLEHARRTRSGQRGTGWLFYQGVRWLPRPWLQLDARVTFFDSDTALLLYAPEPGLRYSMALAALSDRGQRTLLRLQLRPLSQLLLQLRYTTTLEETPTRNIRCTWQFLLLWQMG</sequence>
<dbReference type="EMBL" id="CP001807">
    <property type="protein sequence ID" value="ACY48064.1"/>
    <property type="molecule type" value="Genomic_DNA"/>
</dbReference>
<dbReference type="STRING" id="518766.Rmar_1174"/>
<evidence type="ECO:0000313" key="3">
    <source>
        <dbReference type="Proteomes" id="UP000002221"/>
    </source>
</evidence>
<name>D0MHV6_RHOM4</name>